<feature type="transmembrane region" description="Helical" evidence="1">
    <location>
        <begin position="111"/>
        <end position="136"/>
    </location>
</feature>
<evidence type="ECO:0000313" key="3">
    <source>
        <dbReference type="Proteomes" id="UP000199182"/>
    </source>
</evidence>
<feature type="transmembrane region" description="Helical" evidence="1">
    <location>
        <begin position="51"/>
        <end position="69"/>
    </location>
</feature>
<keyword evidence="1" id="KW-1133">Transmembrane helix</keyword>
<accession>A0A1H0DZN7</accession>
<organism evidence="2 3">
    <name type="scientific">Acetanaerobacterium elongatum</name>
    <dbReference type="NCBI Taxonomy" id="258515"/>
    <lineage>
        <taxon>Bacteria</taxon>
        <taxon>Bacillati</taxon>
        <taxon>Bacillota</taxon>
        <taxon>Clostridia</taxon>
        <taxon>Eubacteriales</taxon>
        <taxon>Oscillospiraceae</taxon>
        <taxon>Acetanaerobacterium</taxon>
    </lineage>
</organism>
<keyword evidence="3" id="KW-1185">Reference proteome</keyword>
<protein>
    <submittedName>
        <fullName evidence="2">Uncharacterized protein</fullName>
    </submittedName>
</protein>
<evidence type="ECO:0000313" key="2">
    <source>
        <dbReference type="EMBL" id="SDN75654.1"/>
    </source>
</evidence>
<dbReference type="EMBL" id="FNID01000031">
    <property type="protein sequence ID" value="SDN75654.1"/>
    <property type="molecule type" value="Genomic_DNA"/>
</dbReference>
<proteinExistence type="predicted"/>
<keyword evidence="1" id="KW-0812">Transmembrane</keyword>
<sequence>MSTSAIKGQHNSRHFRKTMLVYLAISVFCIVFDRIYALFGHGVYSASMSLMFLYPLLGGALPFLLLWQFAPQEDSVSHYRLYYNCYNSGIAALTVQSLLNGIFEIAGTASRYLIVFVVCGWVMVAAGLVLYLMGLYRYYSGSKLKS</sequence>
<dbReference type="Proteomes" id="UP000199182">
    <property type="component" value="Unassembled WGS sequence"/>
</dbReference>
<gene>
    <name evidence="2" type="ORF">SAMN05192585_13113</name>
</gene>
<reference evidence="2 3" key="1">
    <citation type="submission" date="2016-10" db="EMBL/GenBank/DDBJ databases">
        <authorList>
            <person name="de Groot N.N."/>
        </authorList>
    </citation>
    <scope>NUCLEOTIDE SEQUENCE [LARGE SCALE GENOMIC DNA]</scope>
    <source>
        <strain evidence="2 3">CGMCC 1.5012</strain>
    </source>
</reference>
<feature type="transmembrane region" description="Helical" evidence="1">
    <location>
        <begin position="20"/>
        <end position="39"/>
    </location>
</feature>
<evidence type="ECO:0000256" key="1">
    <source>
        <dbReference type="SAM" id="Phobius"/>
    </source>
</evidence>
<dbReference type="AlphaFoldDB" id="A0A1H0DZN7"/>
<dbReference type="STRING" id="258515.SAMN05192585_13113"/>
<name>A0A1H0DZN7_9FIRM</name>
<dbReference type="RefSeq" id="WP_242871746.1">
    <property type="nucleotide sequence ID" value="NZ_FNID01000031.1"/>
</dbReference>
<feature type="transmembrane region" description="Helical" evidence="1">
    <location>
        <begin position="81"/>
        <end position="99"/>
    </location>
</feature>
<keyword evidence="1" id="KW-0472">Membrane</keyword>